<dbReference type="Pfam" id="PF12833">
    <property type="entry name" value="HTH_18"/>
    <property type="match status" value="1"/>
</dbReference>
<reference evidence="5" key="1">
    <citation type="submission" date="2020-03" db="EMBL/GenBank/DDBJ databases">
        <title>Draft sequencing of Paenibacilllus sp. S3N08.</title>
        <authorList>
            <person name="Kim D.-U."/>
        </authorList>
    </citation>
    <scope>NUCLEOTIDE SEQUENCE</scope>
    <source>
        <strain evidence="5">S3N08</strain>
    </source>
</reference>
<evidence type="ECO:0000256" key="1">
    <source>
        <dbReference type="ARBA" id="ARBA00023015"/>
    </source>
</evidence>
<dbReference type="PANTHER" id="PTHR43280">
    <property type="entry name" value="ARAC-FAMILY TRANSCRIPTIONAL REGULATOR"/>
    <property type="match status" value="1"/>
</dbReference>
<dbReference type="InterPro" id="IPR014710">
    <property type="entry name" value="RmlC-like_jellyroll"/>
</dbReference>
<dbReference type="PRINTS" id="PR00032">
    <property type="entry name" value="HTHARAC"/>
</dbReference>
<evidence type="ECO:0000313" key="5">
    <source>
        <dbReference type="EMBL" id="NHN31574.1"/>
    </source>
</evidence>
<gene>
    <name evidence="5" type="ORF">G9U52_17210</name>
</gene>
<keyword evidence="3" id="KW-0804">Transcription</keyword>
<evidence type="ECO:0000313" key="6">
    <source>
        <dbReference type="Proteomes" id="UP001165962"/>
    </source>
</evidence>
<dbReference type="InterPro" id="IPR018060">
    <property type="entry name" value="HTH_AraC"/>
</dbReference>
<protein>
    <submittedName>
        <fullName evidence="5">AraC family transcriptional regulator</fullName>
    </submittedName>
</protein>
<keyword evidence="2" id="KW-0238">DNA-binding</keyword>
<dbReference type="InterPro" id="IPR009057">
    <property type="entry name" value="Homeodomain-like_sf"/>
</dbReference>
<dbReference type="InterPro" id="IPR011051">
    <property type="entry name" value="RmlC_Cupin_sf"/>
</dbReference>
<dbReference type="Pfam" id="PF02311">
    <property type="entry name" value="AraC_binding"/>
    <property type="match status" value="1"/>
</dbReference>
<evidence type="ECO:0000256" key="3">
    <source>
        <dbReference type="ARBA" id="ARBA00023163"/>
    </source>
</evidence>
<sequence length="296" mass="34047">MAIRRTIGSMTGHSFFGPDFPLYVNRATESFELVEHSHDFVEVTYISEGKGFHYIGDRVVAVQKGDLFFIPVGTSHVFRPADISTNDRLIVYNCIFHPQFFERIATSISDLWAADDVEALRALQNEKSWFVHREQFGEVGVLMNQLHLEFSDKKAARRIMLFSYALQLLVCLVRSSRGWVEMETGAVINRLDLVLADMEQQLADPPSLTDIAAALNLGTRQFHRLIKKATGQTYMEYIQSLRMQKCCELLKKTDHKISLVAEQIGYKDMKYFHALFKRKTGLSPRQFRMQSRAKPE</sequence>
<dbReference type="InterPro" id="IPR020449">
    <property type="entry name" value="Tscrpt_reg_AraC-type_HTH"/>
</dbReference>
<proteinExistence type="predicted"/>
<dbReference type="SUPFAM" id="SSF51182">
    <property type="entry name" value="RmlC-like cupins"/>
    <property type="match status" value="1"/>
</dbReference>
<dbReference type="PANTHER" id="PTHR43280:SF30">
    <property type="entry name" value="MMSAB OPERON REGULATORY PROTEIN"/>
    <property type="match status" value="1"/>
</dbReference>
<dbReference type="Gene3D" id="1.10.10.60">
    <property type="entry name" value="Homeodomain-like"/>
    <property type="match status" value="2"/>
</dbReference>
<dbReference type="Gene3D" id="2.60.120.10">
    <property type="entry name" value="Jelly Rolls"/>
    <property type="match status" value="1"/>
</dbReference>
<dbReference type="SMART" id="SM00342">
    <property type="entry name" value="HTH_ARAC"/>
    <property type="match status" value="1"/>
</dbReference>
<dbReference type="InterPro" id="IPR003313">
    <property type="entry name" value="AraC-bd"/>
</dbReference>
<comment type="caution">
    <text evidence="5">The sequence shown here is derived from an EMBL/GenBank/DDBJ whole genome shotgun (WGS) entry which is preliminary data.</text>
</comment>
<dbReference type="Proteomes" id="UP001165962">
    <property type="component" value="Unassembled WGS sequence"/>
</dbReference>
<evidence type="ECO:0000256" key="2">
    <source>
        <dbReference type="ARBA" id="ARBA00023125"/>
    </source>
</evidence>
<dbReference type="EMBL" id="JAAOIW010000005">
    <property type="protein sequence ID" value="NHN31574.1"/>
    <property type="molecule type" value="Genomic_DNA"/>
</dbReference>
<accession>A0ABX0J5J4</accession>
<dbReference type="PROSITE" id="PS01124">
    <property type="entry name" value="HTH_ARAC_FAMILY_2"/>
    <property type="match status" value="1"/>
</dbReference>
<dbReference type="SUPFAM" id="SSF46689">
    <property type="entry name" value="Homeodomain-like"/>
    <property type="match status" value="2"/>
</dbReference>
<name>A0ABX0J5J4_9BACL</name>
<evidence type="ECO:0000259" key="4">
    <source>
        <dbReference type="PROSITE" id="PS01124"/>
    </source>
</evidence>
<keyword evidence="6" id="KW-1185">Reference proteome</keyword>
<dbReference type="RefSeq" id="WP_166151719.1">
    <property type="nucleotide sequence ID" value="NZ_JAAOIW010000005.1"/>
</dbReference>
<organism evidence="5 6">
    <name type="scientific">Paenibacillus agricola</name>
    <dbReference type="NCBI Taxonomy" id="2716264"/>
    <lineage>
        <taxon>Bacteria</taxon>
        <taxon>Bacillati</taxon>
        <taxon>Bacillota</taxon>
        <taxon>Bacilli</taxon>
        <taxon>Bacillales</taxon>
        <taxon>Paenibacillaceae</taxon>
        <taxon>Paenibacillus</taxon>
    </lineage>
</organism>
<feature type="domain" description="HTH araC/xylS-type" evidence="4">
    <location>
        <begin position="192"/>
        <end position="290"/>
    </location>
</feature>
<keyword evidence="1" id="KW-0805">Transcription regulation</keyword>